<gene>
    <name evidence="9" type="ORF">GDO86_006768</name>
</gene>
<dbReference type="PRINTS" id="PR00024">
    <property type="entry name" value="HOMEOBOX"/>
</dbReference>
<keyword evidence="2 5" id="KW-0238">DNA-binding</keyword>
<keyword evidence="3 5" id="KW-0371">Homeobox</keyword>
<feature type="DNA-binding region" description="Homeobox" evidence="5">
    <location>
        <begin position="135"/>
        <end position="194"/>
    </location>
</feature>
<evidence type="ECO:0000313" key="9">
    <source>
        <dbReference type="EMBL" id="KAG8441148.1"/>
    </source>
</evidence>
<evidence type="ECO:0000259" key="8">
    <source>
        <dbReference type="PROSITE" id="PS50071"/>
    </source>
</evidence>
<evidence type="ECO:0000256" key="2">
    <source>
        <dbReference type="ARBA" id="ARBA00023125"/>
    </source>
</evidence>
<dbReference type="PANTHER" id="PTHR24340:SF108">
    <property type="entry name" value="HOMEOBOX PROTEIN NKX-6.3"/>
    <property type="match status" value="1"/>
</dbReference>
<dbReference type="OrthoDB" id="6159439at2759"/>
<evidence type="ECO:0000256" key="7">
    <source>
        <dbReference type="SAM" id="MobiDB-lite"/>
    </source>
</evidence>
<dbReference type="InterPro" id="IPR009057">
    <property type="entry name" value="Homeodomain-like_sf"/>
</dbReference>
<name>A0A8T2JC94_9PIPI</name>
<evidence type="ECO:0000256" key="3">
    <source>
        <dbReference type="ARBA" id="ARBA00023155"/>
    </source>
</evidence>
<proteinExistence type="predicted"/>
<dbReference type="GO" id="GO:0000981">
    <property type="term" value="F:DNA-binding transcription factor activity, RNA polymerase II-specific"/>
    <property type="evidence" value="ECO:0007669"/>
    <property type="project" value="InterPro"/>
</dbReference>
<dbReference type="Gene3D" id="1.10.10.60">
    <property type="entry name" value="Homeodomain-like"/>
    <property type="match status" value="1"/>
</dbReference>
<dbReference type="GO" id="GO:0030154">
    <property type="term" value="P:cell differentiation"/>
    <property type="evidence" value="ECO:0007669"/>
    <property type="project" value="TreeGrafter"/>
</dbReference>
<dbReference type="GO" id="GO:0005634">
    <property type="term" value="C:nucleus"/>
    <property type="evidence" value="ECO:0007669"/>
    <property type="project" value="UniProtKB-SubCell"/>
</dbReference>
<dbReference type="InterPro" id="IPR050394">
    <property type="entry name" value="Homeobox_NK-like"/>
</dbReference>
<keyword evidence="4 5" id="KW-0539">Nucleus</keyword>
<evidence type="ECO:0000256" key="5">
    <source>
        <dbReference type="PROSITE-ProRule" id="PRU00108"/>
    </source>
</evidence>
<evidence type="ECO:0000256" key="4">
    <source>
        <dbReference type="ARBA" id="ARBA00023242"/>
    </source>
</evidence>
<dbReference type="CDD" id="cd00086">
    <property type="entry name" value="homeodomain"/>
    <property type="match status" value="1"/>
</dbReference>
<accession>A0A8T2JC94</accession>
<reference evidence="9" key="1">
    <citation type="thesis" date="2020" institute="ProQuest LLC" country="789 East Eisenhower Parkway, Ann Arbor, MI, USA">
        <title>Comparative Genomics and Chromosome Evolution.</title>
        <authorList>
            <person name="Mudd A.B."/>
        </authorList>
    </citation>
    <scope>NUCLEOTIDE SEQUENCE</scope>
    <source>
        <strain evidence="9">Female2</strain>
        <tissue evidence="9">Blood</tissue>
    </source>
</reference>
<comment type="subcellular location">
    <subcellularLocation>
        <location evidence="1 5 6">Nucleus</location>
    </subcellularLocation>
</comment>
<dbReference type="InterPro" id="IPR000047">
    <property type="entry name" value="HTH_motif"/>
</dbReference>
<feature type="region of interest" description="Disordered" evidence="7">
    <location>
        <begin position="112"/>
        <end position="138"/>
    </location>
</feature>
<evidence type="ECO:0000313" key="10">
    <source>
        <dbReference type="Proteomes" id="UP000812440"/>
    </source>
</evidence>
<dbReference type="GO" id="GO:0000978">
    <property type="term" value="F:RNA polymerase II cis-regulatory region sequence-specific DNA binding"/>
    <property type="evidence" value="ECO:0007669"/>
    <property type="project" value="TreeGrafter"/>
</dbReference>
<dbReference type="SMART" id="SM00389">
    <property type="entry name" value="HOX"/>
    <property type="match status" value="1"/>
</dbReference>
<dbReference type="SUPFAM" id="SSF46689">
    <property type="entry name" value="Homeodomain-like"/>
    <property type="match status" value="1"/>
</dbReference>
<dbReference type="EMBL" id="JAACNH010000006">
    <property type="protein sequence ID" value="KAG8441148.1"/>
    <property type="molecule type" value="Genomic_DNA"/>
</dbReference>
<dbReference type="PROSITE" id="PS50071">
    <property type="entry name" value="HOMEOBOX_2"/>
    <property type="match status" value="1"/>
</dbReference>
<protein>
    <recommendedName>
        <fullName evidence="8">Homeobox domain-containing protein</fullName>
    </recommendedName>
</protein>
<dbReference type="PROSITE" id="PS00027">
    <property type="entry name" value="HOMEOBOX_1"/>
    <property type="match status" value="1"/>
</dbReference>
<dbReference type="Pfam" id="PF00046">
    <property type="entry name" value="Homeodomain"/>
    <property type="match status" value="1"/>
</dbReference>
<organism evidence="9 10">
    <name type="scientific">Hymenochirus boettgeri</name>
    <name type="common">Congo dwarf clawed frog</name>
    <dbReference type="NCBI Taxonomy" id="247094"/>
    <lineage>
        <taxon>Eukaryota</taxon>
        <taxon>Metazoa</taxon>
        <taxon>Chordata</taxon>
        <taxon>Craniata</taxon>
        <taxon>Vertebrata</taxon>
        <taxon>Euteleostomi</taxon>
        <taxon>Amphibia</taxon>
        <taxon>Batrachia</taxon>
        <taxon>Anura</taxon>
        <taxon>Pipoidea</taxon>
        <taxon>Pipidae</taxon>
        <taxon>Pipinae</taxon>
        <taxon>Hymenochirus</taxon>
    </lineage>
</organism>
<dbReference type="PANTHER" id="PTHR24340">
    <property type="entry name" value="HOMEOBOX PROTEIN NKX"/>
    <property type="match status" value="1"/>
</dbReference>
<dbReference type="InterPro" id="IPR001356">
    <property type="entry name" value="HD"/>
</dbReference>
<sequence>METHHPGAFLLPSYSEMKAPGCQFPGHAPFHKLNPSVLACHIPSGTPHGISDILSRPLPTTHSGMLAGYPTVQGYGSTSASGACYAEQSSILTKSGNCYANQSQRGWTDIGQDWRGGNRSVHSVPVGNTEGSTRKKHTRPTFTGHQIFALEKTFEQTKYLAGPERARLAFSLGMSESQVKVWFQNRRTKWRKKSAVESPGMPSLGTRGAGESTTSENEDDEYSKPLDPDSDDEKIRLLLRKHRAAFSVLSLTPHNL</sequence>
<dbReference type="InterPro" id="IPR017970">
    <property type="entry name" value="Homeobox_CS"/>
</dbReference>
<comment type="caution">
    <text evidence="9">The sequence shown here is derived from an EMBL/GenBank/DDBJ whole genome shotgun (WGS) entry which is preliminary data.</text>
</comment>
<dbReference type="PRINTS" id="PR00031">
    <property type="entry name" value="HTHREPRESSR"/>
</dbReference>
<dbReference type="AlphaFoldDB" id="A0A8T2JC94"/>
<keyword evidence="10" id="KW-1185">Reference proteome</keyword>
<dbReference type="Proteomes" id="UP000812440">
    <property type="component" value="Chromosome 3"/>
</dbReference>
<dbReference type="InterPro" id="IPR020479">
    <property type="entry name" value="HD_metazoa"/>
</dbReference>
<dbReference type="FunFam" id="1.10.10.60:FF:000067">
    <property type="entry name" value="NK6 homeobox 1"/>
    <property type="match status" value="1"/>
</dbReference>
<feature type="domain" description="Homeobox" evidence="8">
    <location>
        <begin position="133"/>
        <end position="193"/>
    </location>
</feature>
<evidence type="ECO:0000256" key="6">
    <source>
        <dbReference type="RuleBase" id="RU000682"/>
    </source>
</evidence>
<evidence type="ECO:0000256" key="1">
    <source>
        <dbReference type="ARBA" id="ARBA00004123"/>
    </source>
</evidence>
<feature type="region of interest" description="Disordered" evidence="7">
    <location>
        <begin position="191"/>
        <end position="231"/>
    </location>
</feature>